<reference evidence="1 2" key="1">
    <citation type="submission" date="2016-11" db="EMBL/GenBank/DDBJ databases">
        <authorList>
            <person name="Varghese N."/>
            <person name="Submissions S."/>
        </authorList>
    </citation>
    <scope>NUCLEOTIDE SEQUENCE [LARGE SCALE GENOMIC DNA]</scope>
    <source>
        <strain evidence="1 2">PA</strain>
    </source>
</reference>
<keyword evidence="2" id="KW-1185">Reference proteome</keyword>
<dbReference type="EMBL" id="FQYL01000017">
    <property type="protein sequence ID" value="SHJ26528.1"/>
    <property type="molecule type" value="Genomic_DNA"/>
</dbReference>
<name>A0ABY1IJK7_9ACTO</name>
<dbReference type="Gene3D" id="3.40.960.10">
    <property type="entry name" value="VSR Endonuclease"/>
    <property type="match status" value="1"/>
</dbReference>
<accession>A0ABY1IJK7</accession>
<organism evidence="1 2">
    <name type="scientific">Actinomyces denticolens</name>
    <dbReference type="NCBI Taxonomy" id="52767"/>
    <lineage>
        <taxon>Bacteria</taxon>
        <taxon>Bacillati</taxon>
        <taxon>Actinomycetota</taxon>
        <taxon>Actinomycetes</taxon>
        <taxon>Actinomycetales</taxon>
        <taxon>Actinomycetaceae</taxon>
        <taxon>Actinomyces</taxon>
    </lineage>
</organism>
<dbReference type="RefSeq" id="WP_073454414.1">
    <property type="nucleotide sequence ID" value="NZ_FQYL01000017.1"/>
</dbReference>
<comment type="caution">
    <text evidence="1">The sequence shown here is derived from an EMBL/GenBank/DDBJ whole genome shotgun (WGS) entry which is preliminary data.</text>
</comment>
<evidence type="ECO:0008006" key="3">
    <source>
        <dbReference type="Google" id="ProtNLM"/>
    </source>
</evidence>
<evidence type="ECO:0000313" key="2">
    <source>
        <dbReference type="Proteomes" id="UP000184390"/>
    </source>
</evidence>
<evidence type="ECO:0000313" key="1">
    <source>
        <dbReference type="EMBL" id="SHJ26528.1"/>
    </source>
</evidence>
<protein>
    <recommendedName>
        <fullName evidence="3">DUF559 domain-containing protein</fullName>
    </recommendedName>
</protein>
<dbReference type="Proteomes" id="UP000184390">
    <property type="component" value="Unassembled WGS sequence"/>
</dbReference>
<sequence>MVGAAVIVETMVFPQSVPAIPSNPIGAGLRPVIARTTRASRVREAPGGLRLARGVLWLPEATAPAWQHRYTLSLARTEAARLTHAPSAVLTHASAALRLGLPMSTRQPDVYIAVAYAPAASGTALPLVRVPARGRPTSARRPAPDAPAVRLWRRKAVFDADDVVVADGALVTSLLRTAFDCACDEPAHNALVIADAALRLFAGAARAHPEEALRRAEPGREAWRRMLEHAGRRKGIATARAVLAMASPLSESQLESTIRWLIGWLGLPPPVLQYRIDTRSGSYWVDLCWPDLRLIIEIDGRGKYDEPASFWRESDRQEDISGQRWTVRRIRSDQLHDLASLAARILSWFPPVVVAAARRRPELATPGWEPAHGLRRGSLLAGRRGPVAGDDAEWSAEL</sequence>
<dbReference type="InterPro" id="IPR011335">
    <property type="entry name" value="Restrct_endonuc-II-like"/>
</dbReference>
<dbReference type="SUPFAM" id="SSF52980">
    <property type="entry name" value="Restriction endonuclease-like"/>
    <property type="match status" value="1"/>
</dbReference>
<proteinExistence type="predicted"/>
<gene>
    <name evidence="1" type="ORF">SAMN05216246_11736</name>
</gene>